<dbReference type="EMBL" id="WHJE01000002">
    <property type="protein sequence ID" value="KAE8766041.1"/>
    <property type="molecule type" value="Genomic_DNA"/>
</dbReference>
<dbReference type="OrthoDB" id="3387554at2"/>
<evidence type="ECO:0000313" key="3">
    <source>
        <dbReference type="Proteomes" id="UP000451860"/>
    </source>
</evidence>
<gene>
    <name evidence="2" type="ORF">GB883_01145</name>
</gene>
<keyword evidence="3" id="KW-1185">Reference proteome</keyword>
<evidence type="ECO:0000313" key="2">
    <source>
        <dbReference type="EMBL" id="KAE8766041.1"/>
    </source>
</evidence>
<protein>
    <recommendedName>
        <fullName evidence="4">CU044_5270 family protein</fullName>
    </recommendedName>
</protein>
<keyword evidence="1" id="KW-0812">Transmembrane</keyword>
<keyword evidence="1" id="KW-0472">Membrane</keyword>
<evidence type="ECO:0008006" key="4">
    <source>
        <dbReference type="Google" id="ProtNLM"/>
    </source>
</evidence>
<keyword evidence="1" id="KW-1133">Transmembrane helix</keyword>
<name>A0A7J5UUR6_9MICO</name>
<comment type="caution">
    <text evidence="2">The sequence shown here is derived from an EMBL/GenBank/DDBJ whole genome shotgun (WGS) entry which is preliminary data.</text>
</comment>
<proteinExistence type="predicted"/>
<accession>A0A7J5UUR6</accession>
<organism evidence="2 3">
    <name type="scientific">Georgenia thermotolerans</name>
    <dbReference type="NCBI Taxonomy" id="527326"/>
    <lineage>
        <taxon>Bacteria</taxon>
        <taxon>Bacillati</taxon>
        <taxon>Actinomycetota</taxon>
        <taxon>Actinomycetes</taxon>
        <taxon>Micrococcales</taxon>
        <taxon>Bogoriellaceae</taxon>
        <taxon>Georgenia</taxon>
    </lineage>
</organism>
<sequence>MTPERTVLAQLADLDPTRHEPLADREQVDATLAWVLAHDPVQPEPTGSRPHRRWVALAGAAAALVLGLAGAHVLPGLITGTGSTAAAATVPMLAYAQPEGTPARAELEQLADRVRDAADPPPPDGAYRYLRVVGETWAFVKRSPEGSMEADALQLSMETWVAPDGSIRVLQKDDGIARYGYGDFAPGDFPPPADLSGTPDEIVRRLAAGAPKDEAAYAVLSAYVSSVGLYGAYPAAERSAFLDGLAALDVTSYGTVADRAGRTGLAFGAAHHVPYRPHPVPDDPAAAEQMRRSSPPADLDGHIDDVRVILDPVTGTLLAVEHIQSGVDYLPMDTVTGYTTFLEDTYVATMPECGHLGCGANGPPADGDSPFGGGAARPGTEPITGPEANRFYDLTRDSDFTFGRLRRQPLPDGSEVEGFLRNLETGTEMTFTYQDESVGGLPADLLDDPEYTAYDLPGGRGFIYLSDRTATLRGQSHDGTRTAVVTINAPGAGTLANEDLAFARDVFVPGLLRGSAE</sequence>
<feature type="transmembrane region" description="Helical" evidence="1">
    <location>
        <begin position="54"/>
        <end position="74"/>
    </location>
</feature>
<dbReference type="RefSeq" id="WP_152202017.1">
    <property type="nucleotide sequence ID" value="NZ_VUKF01000009.1"/>
</dbReference>
<dbReference type="AlphaFoldDB" id="A0A7J5UUR6"/>
<evidence type="ECO:0000256" key="1">
    <source>
        <dbReference type="SAM" id="Phobius"/>
    </source>
</evidence>
<dbReference type="Proteomes" id="UP000451860">
    <property type="component" value="Unassembled WGS sequence"/>
</dbReference>
<reference evidence="2 3" key="1">
    <citation type="submission" date="2019-10" db="EMBL/GenBank/DDBJ databases">
        <title>Georgenia wutianyii sp. nov. and Georgenia yuyongxinii sp. nov. isolated from plateau pika (Ochotona curzoniae) in the Qinghai-Tibet plateau of China.</title>
        <authorList>
            <person name="Tian Z."/>
        </authorList>
    </citation>
    <scope>NUCLEOTIDE SEQUENCE [LARGE SCALE GENOMIC DNA]</scope>
    <source>
        <strain evidence="2 3">DSM 21501</strain>
    </source>
</reference>